<dbReference type="GO" id="GO:0045040">
    <property type="term" value="P:protein insertion into mitochondrial outer membrane"/>
    <property type="evidence" value="ECO:0007669"/>
    <property type="project" value="TreeGrafter"/>
</dbReference>
<protein>
    <recommendedName>
        <fullName evidence="4">TOM13-domain-containing protein</fullName>
    </recommendedName>
</protein>
<dbReference type="GO" id="GO:0005741">
    <property type="term" value="C:mitochondrial outer membrane"/>
    <property type="evidence" value="ECO:0007669"/>
    <property type="project" value="InterPro"/>
</dbReference>
<evidence type="ECO:0000256" key="1">
    <source>
        <dbReference type="SAM" id="MobiDB-lite"/>
    </source>
</evidence>
<dbReference type="GO" id="GO:0070096">
    <property type="term" value="P:mitochondrial outer membrane translocase complex assembly"/>
    <property type="evidence" value="ECO:0007669"/>
    <property type="project" value="TreeGrafter"/>
</dbReference>
<evidence type="ECO:0000313" key="3">
    <source>
        <dbReference type="Proteomes" id="UP000095009"/>
    </source>
</evidence>
<evidence type="ECO:0008006" key="4">
    <source>
        <dbReference type="Google" id="ProtNLM"/>
    </source>
</evidence>
<reference evidence="2 3" key="1">
    <citation type="journal article" date="2016" name="Proc. Natl. Acad. Sci. U.S.A.">
        <title>Comparative genomics of biotechnologically important yeasts.</title>
        <authorList>
            <person name="Riley R."/>
            <person name="Haridas S."/>
            <person name="Wolfe K.H."/>
            <person name="Lopes M.R."/>
            <person name="Hittinger C.T."/>
            <person name="Goeker M."/>
            <person name="Salamov A.A."/>
            <person name="Wisecaver J.H."/>
            <person name="Long T.M."/>
            <person name="Calvey C.H."/>
            <person name="Aerts A.L."/>
            <person name="Barry K.W."/>
            <person name="Choi C."/>
            <person name="Clum A."/>
            <person name="Coughlan A.Y."/>
            <person name="Deshpande S."/>
            <person name="Douglass A.P."/>
            <person name="Hanson S.J."/>
            <person name="Klenk H.-P."/>
            <person name="LaButti K.M."/>
            <person name="Lapidus A."/>
            <person name="Lindquist E.A."/>
            <person name="Lipzen A.M."/>
            <person name="Meier-Kolthoff J.P."/>
            <person name="Ohm R.A."/>
            <person name="Otillar R.P."/>
            <person name="Pangilinan J.L."/>
            <person name="Peng Y."/>
            <person name="Rokas A."/>
            <person name="Rosa C.A."/>
            <person name="Scheuner C."/>
            <person name="Sibirny A.A."/>
            <person name="Slot J.C."/>
            <person name="Stielow J.B."/>
            <person name="Sun H."/>
            <person name="Kurtzman C.P."/>
            <person name="Blackwell M."/>
            <person name="Grigoriev I.V."/>
            <person name="Jeffries T.W."/>
        </authorList>
    </citation>
    <scope>NUCLEOTIDE SEQUENCE [LARGE SCALE GENOMIC DNA]</scope>
    <source>
        <strain evidence="2 3">DSM 6958</strain>
    </source>
</reference>
<dbReference type="PANTHER" id="PTHR28241">
    <property type="entry name" value="MITOCHONDRIAL IMPORT PROTEIN 1"/>
    <property type="match status" value="1"/>
</dbReference>
<dbReference type="OrthoDB" id="5529571at2759"/>
<feature type="region of interest" description="Disordered" evidence="1">
    <location>
        <begin position="67"/>
        <end position="86"/>
    </location>
</feature>
<proteinExistence type="predicted"/>
<gene>
    <name evidence="2" type="ORF">NADFUDRAFT_42322</name>
</gene>
<dbReference type="STRING" id="857566.A0A1E3PHY6"/>
<organism evidence="2 3">
    <name type="scientific">Nadsonia fulvescens var. elongata DSM 6958</name>
    <dbReference type="NCBI Taxonomy" id="857566"/>
    <lineage>
        <taxon>Eukaryota</taxon>
        <taxon>Fungi</taxon>
        <taxon>Dikarya</taxon>
        <taxon>Ascomycota</taxon>
        <taxon>Saccharomycotina</taxon>
        <taxon>Dipodascomycetes</taxon>
        <taxon>Dipodascales</taxon>
        <taxon>Dipodascales incertae sedis</taxon>
        <taxon>Nadsonia</taxon>
    </lineage>
</organism>
<feature type="compositionally biased region" description="Acidic residues" evidence="1">
    <location>
        <begin position="34"/>
        <end position="51"/>
    </location>
</feature>
<dbReference type="Pfam" id="PF08219">
    <property type="entry name" value="TOM13"/>
    <property type="match status" value="1"/>
</dbReference>
<keyword evidence="3" id="KW-1185">Reference proteome</keyword>
<evidence type="ECO:0000313" key="2">
    <source>
        <dbReference type="EMBL" id="ODQ65023.1"/>
    </source>
</evidence>
<dbReference type="AlphaFoldDB" id="A0A1E3PHY6"/>
<accession>A0A1E3PHY6</accession>
<dbReference type="InterPro" id="IPR013262">
    <property type="entry name" value="OMP_MIM1/TOM13_mt"/>
</dbReference>
<dbReference type="Proteomes" id="UP000095009">
    <property type="component" value="Unassembled WGS sequence"/>
</dbReference>
<feature type="region of interest" description="Disordered" evidence="1">
    <location>
        <begin position="19"/>
        <end position="52"/>
    </location>
</feature>
<dbReference type="EMBL" id="KV454410">
    <property type="protein sequence ID" value="ODQ65023.1"/>
    <property type="molecule type" value="Genomic_DNA"/>
</dbReference>
<sequence>MTTSANPFTILTDLNLTPVTAETEFEPSRTSSTESDENSIVSEEEFVEDLPENEKVDLDFLDGSSGPSTGNLFSDNDENKPQREPIPSSFLLSSNFSLSQFLKRLTINTVIPFVNGMMLGFGEILAHEIAFKFGWSGARIHPLRVNRYLEGYEKVSFGPNGNSTVVVHEEENKSNSKLSLRRFI</sequence>
<dbReference type="PANTHER" id="PTHR28241:SF1">
    <property type="entry name" value="MITOCHONDRIAL IMPORT PROTEIN 1"/>
    <property type="match status" value="1"/>
</dbReference>
<name>A0A1E3PHY6_9ASCO</name>